<accession>A0A6A6PAA9</accession>
<keyword evidence="3" id="KW-1185">Reference proteome</keyword>
<evidence type="ECO:0000256" key="1">
    <source>
        <dbReference type="SAM" id="MobiDB-lite"/>
    </source>
</evidence>
<dbReference type="OrthoDB" id="4363844at2759"/>
<feature type="region of interest" description="Disordered" evidence="1">
    <location>
        <begin position="403"/>
        <end position="423"/>
    </location>
</feature>
<protein>
    <submittedName>
        <fullName evidence="2">Uncharacterized protein</fullName>
    </submittedName>
</protein>
<reference evidence="2" key="1">
    <citation type="journal article" date="2020" name="Stud. Mycol.">
        <title>101 Dothideomycetes genomes: a test case for predicting lifestyles and emergence of pathogens.</title>
        <authorList>
            <person name="Haridas S."/>
            <person name="Albert R."/>
            <person name="Binder M."/>
            <person name="Bloem J."/>
            <person name="Labutti K."/>
            <person name="Salamov A."/>
            <person name="Andreopoulos B."/>
            <person name="Baker S."/>
            <person name="Barry K."/>
            <person name="Bills G."/>
            <person name="Bluhm B."/>
            <person name="Cannon C."/>
            <person name="Castanera R."/>
            <person name="Culley D."/>
            <person name="Daum C."/>
            <person name="Ezra D."/>
            <person name="Gonzalez J."/>
            <person name="Henrissat B."/>
            <person name="Kuo A."/>
            <person name="Liang C."/>
            <person name="Lipzen A."/>
            <person name="Lutzoni F."/>
            <person name="Magnuson J."/>
            <person name="Mondo S."/>
            <person name="Nolan M."/>
            <person name="Ohm R."/>
            <person name="Pangilinan J."/>
            <person name="Park H.-J."/>
            <person name="Ramirez L."/>
            <person name="Alfaro M."/>
            <person name="Sun H."/>
            <person name="Tritt A."/>
            <person name="Yoshinaga Y."/>
            <person name="Zwiers L.-H."/>
            <person name="Turgeon B."/>
            <person name="Goodwin S."/>
            <person name="Spatafora J."/>
            <person name="Crous P."/>
            <person name="Grigoriev I."/>
        </authorList>
    </citation>
    <scope>NUCLEOTIDE SEQUENCE</scope>
    <source>
        <strain evidence="2">ATCC 16933</strain>
    </source>
</reference>
<sequence length="423" mass="47709">MTDIAKFEQFGLTAFYNAIPVLDNAGDWFQWKQKVNEFIQISAVAEDGATPPIEEEEVQQWRHRQRLYTAMIAVKLTHNAAQRVKASEIHRVQTLLRAVKENFKPEGSGTFVNLQRQYQSLTRERCGSVQALGAEIRRIHAEQLLFDPDCTTQEIGRIFLFMDALGTDYEGFRDHIFRQMNLVNDRDADGNVIKAAPTFDYIESKAIEEEHRKGQLAKQPAERQALPALALIRGPGRKKLIPAPDRKTCRVEIDDIPYCAFCEKPYHAESECFKKNPRLGIQGKHEKGRKTRPGDSNSSRYKPSKRQHASDDEGDEAGGPRDPKKPTFTAMKTTGEDVNAAFKKNVQANTTMLAHTSAMMARKTLPIRDAWIVDSGCAQHVCNSASKVSSSNRYASSSITMNVPNESVDEYVSTESLSKWEKK</sequence>
<evidence type="ECO:0000313" key="3">
    <source>
        <dbReference type="Proteomes" id="UP000799766"/>
    </source>
</evidence>
<dbReference type="Proteomes" id="UP000799766">
    <property type="component" value="Unassembled WGS sequence"/>
</dbReference>
<dbReference type="AlphaFoldDB" id="A0A6A6PAA9"/>
<organism evidence="2 3">
    <name type="scientific">Lineolata rhizophorae</name>
    <dbReference type="NCBI Taxonomy" id="578093"/>
    <lineage>
        <taxon>Eukaryota</taxon>
        <taxon>Fungi</taxon>
        <taxon>Dikarya</taxon>
        <taxon>Ascomycota</taxon>
        <taxon>Pezizomycotina</taxon>
        <taxon>Dothideomycetes</taxon>
        <taxon>Dothideomycetes incertae sedis</taxon>
        <taxon>Lineolatales</taxon>
        <taxon>Lineolataceae</taxon>
        <taxon>Lineolata</taxon>
    </lineage>
</organism>
<dbReference type="EMBL" id="MU001672">
    <property type="protein sequence ID" value="KAF2460809.1"/>
    <property type="molecule type" value="Genomic_DNA"/>
</dbReference>
<name>A0A6A6PAA9_9PEZI</name>
<gene>
    <name evidence="2" type="ORF">BDY21DRAFT_368954</name>
</gene>
<evidence type="ECO:0000313" key="2">
    <source>
        <dbReference type="EMBL" id="KAF2460809.1"/>
    </source>
</evidence>
<feature type="region of interest" description="Disordered" evidence="1">
    <location>
        <begin position="281"/>
        <end position="336"/>
    </location>
</feature>
<proteinExistence type="predicted"/>